<evidence type="ECO:0000313" key="1">
    <source>
        <dbReference type="EMBL" id="KAK0044009.1"/>
    </source>
</evidence>
<reference evidence="1" key="2">
    <citation type="submission" date="2023-04" db="EMBL/GenBank/DDBJ databases">
        <authorList>
            <person name="Bu L."/>
            <person name="Lu L."/>
            <person name="Laidemitt M.R."/>
            <person name="Zhang S.M."/>
            <person name="Mutuku M."/>
            <person name="Mkoji G."/>
            <person name="Steinauer M."/>
            <person name="Loker E.S."/>
        </authorList>
    </citation>
    <scope>NUCLEOTIDE SEQUENCE</scope>
    <source>
        <strain evidence="1">KasaAsao</strain>
        <tissue evidence="1">Whole Snail</tissue>
    </source>
</reference>
<keyword evidence="2" id="KW-1185">Reference proteome</keyword>
<evidence type="ECO:0000313" key="2">
    <source>
        <dbReference type="Proteomes" id="UP001233172"/>
    </source>
</evidence>
<proteinExistence type="predicted"/>
<accession>A0AAD8AWZ2</accession>
<comment type="caution">
    <text evidence="1">The sequence shown here is derived from an EMBL/GenBank/DDBJ whole genome shotgun (WGS) entry which is preliminary data.</text>
</comment>
<protein>
    <submittedName>
        <fullName evidence="1">Uncharacterized protein</fullName>
    </submittedName>
</protein>
<gene>
    <name evidence="1" type="ORF">Bpfe_026603</name>
</gene>
<reference evidence="1" key="1">
    <citation type="journal article" date="2023" name="PLoS Negl. Trop. Dis.">
        <title>A genome sequence for Biomphalaria pfeifferi, the major vector snail for the human-infecting parasite Schistosoma mansoni.</title>
        <authorList>
            <person name="Bu L."/>
            <person name="Lu L."/>
            <person name="Laidemitt M.R."/>
            <person name="Zhang S.M."/>
            <person name="Mutuku M."/>
            <person name="Mkoji G."/>
            <person name="Steinauer M."/>
            <person name="Loker E.S."/>
        </authorList>
    </citation>
    <scope>NUCLEOTIDE SEQUENCE</scope>
    <source>
        <strain evidence="1">KasaAsao</strain>
    </source>
</reference>
<name>A0AAD8AWZ2_BIOPF</name>
<dbReference type="EMBL" id="JASAOG010000207">
    <property type="protein sequence ID" value="KAK0044009.1"/>
    <property type="molecule type" value="Genomic_DNA"/>
</dbReference>
<dbReference type="Proteomes" id="UP001233172">
    <property type="component" value="Unassembled WGS sequence"/>
</dbReference>
<organism evidence="1 2">
    <name type="scientific">Biomphalaria pfeifferi</name>
    <name type="common">Bloodfluke planorb</name>
    <name type="synonym">Freshwater snail</name>
    <dbReference type="NCBI Taxonomy" id="112525"/>
    <lineage>
        <taxon>Eukaryota</taxon>
        <taxon>Metazoa</taxon>
        <taxon>Spiralia</taxon>
        <taxon>Lophotrochozoa</taxon>
        <taxon>Mollusca</taxon>
        <taxon>Gastropoda</taxon>
        <taxon>Heterobranchia</taxon>
        <taxon>Euthyneura</taxon>
        <taxon>Panpulmonata</taxon>
        <taxon>Hygrophila</taxon>
        <taxon>Lymnaeoidea</taxon>
        <taxon>Planorbidae</taxon>
        <taxon>Biomphalaria</taxon>
    </lineage>
</organism>
<dbReference type="AlphaFoldDB" id="A0AAD8AWZ2"/>
<sequence length="98" mass="11126">MRYSKCMYTTFVQSLRPSPSDKETSAMLSTSSGLKQQQLKAECTYNSRMFSVPRSPRSAILKSIDSASSVLSLFKLPISLGERKEEKCHSLQWTQLDR</sequence>